<feature type="domain" description="Aminotransferase class V" evidence="1">
    <location>
        <begin position="21"/>
        <end position="376"/>
    </location>
</feature>
<dbReference type="SUPFAM" id="SSF53383">
    <property type="entry name" value="PLP-dependent transferases"/>
    <property type="match status" value="1"/>
</dbReference>
<dbReference type="InterPro" id="IPR015424">
    <property type="entry name" value="PyrdxlP-dep_Trfase"/>
</dbReference>
<evidence type="ECO:0000313" key="2">
    <source>
        <dbReference type="EMBL" id="CAB4686290.1"/>
    </source>
</evidence>
<evidence type="ECO:0000259" key="1">
    <source>
        <dbReference type="Pfam" id="PF00266"/>
    </source>
</evidence>
<dbReference type="Pfam" id="PF00266">
    <property type="entry name" value="Aminotran_5"/>
    <property type="match status" value="1"/>
</dbReference>
<gene>
    <name evidence="2" type="ORF">UFOPK2399_00317</name>
</gene>
<dbReference type="InterPro" id="IPR011340">
    <property type="entry name" value="Cys_dSase-rel"/>
</dbReference>
<organism evidence="2">
    <name type="scientific">freshwater metagenome</name>
    <dbReference type="NCBI Taxonomy" id="449393"/>
    <lineage>
        <taxon>unclassified sequences</taxon>
        <taxon>metagenomes</taxon>
        <taxon>ecological metagenomes</taxon>
    </lineage>
</organism>
<protein>
    <submittedName>
        <fullName evidence="2">Unannotated protein</fullName>
    </submittedName>
</protein>
<dbReference type="Gene3D" id="3.90.1150.10">
    <property type="entry name" value="Aspartate Aminotransferase, domain 1"/>
    <property type="match status" value="1"/>
</dbReference>
<dbReference type="Gene3D" id="3.40.640.10">
    <property type="entry name" value="Type I PLP-dependent aspartate aminotransferase-like (Major domain)"/>
    <property type="match status" value="1"/>
</dbReference>
<reference evidence="2" key="1">
    <citation type="submission" date="2020-05" db="EMBL/GenBank/DDBJ databases">
        <authorList>
            <person name="Chiriac C."/>
            <person name="Salcher M."/>
            <person name="Ghai R."/>
            <person name="Kavagutti S V."/>
        </authorList>
    </citation>
    <scope>NUCLEOTIDE SEQUENCE</scope>
</reference>
<dbReference type="InterPro" id="IPR000192">
    <property type="entry name" value="Aminotrans_V_dom"/>
</dbReference>
<sequence length="382" mass="41627">MPTEIEKIRRRFSAFRLPLAFFDGPGGTQTPDTVIEAISDYLRTSNANHGGLFATGRRSDALVELAHEAAGAFLGADAGEVAFGQNMTTLNFSLSRAAARDWQAGDEIICTTLDHDANISPWLELAHDKGLTVHLVDVDDDCRLNLEHLRSLLSERTRVVAFTWASNALGVVNPVAEIAAMAHEVGALAWVDAVHYAPHGPIDVRAVGADVLLCSPYKFYGPHLGLAFGRRELLETWRPYKVRPADNNPPGHRYETGTLAHELLAGFVAAVDYLGEVGWEFILERERALGQRFLDGLPSQWKLHGPATMDGRVATFGLTSETEAPAAAAERLGNAGYAVWHGDNYALEIMKRLQLPDGVVRVGILHPNTEAEIDGLLAELAR</sequence>
<proteinExistence type="predicted"/>
<name>A0A6J6NHY4_9ZZZZ</name>
<dbReference type="AlphaFoldDB" id="A0A6J6NHY4"/>
<dbReference type="EMBL" id="CAEZXP010000001">
    <property type="protein sequence ID" value="CAB4686290.1"/>
    <property type="molecule type" value="Genomic_DNA"/>
</dbReference>
<dbReference type="NCBIfam" id="TIGR01976">
    <property type="entry name" value="am_tr_V_VC1184"/>
    <property type="match status" value="1"/>
</dbReference>
<dbReference type="InterPro" id="IPR015422">
    <property type="entry name" value="PyrdxlP-dep_Trfase_small"/>
</dbReference>
<dbReference type="PANTHER" id="PTHR43586:SF21">
    <property type="entry name" value="PYRIDOXAL PHOSPHATE (PLP)-DEPENDENT ASPARTATE AMINOTRANSFERASE SUPERFAMILY"/>
    <property type="match status" value="1"/>
</dbReference>
<accession>A0A6J6NHY4</accession>
<dbReference type="PANTHER" id="PTHR43586">
    <property type="entry name" value="CYSTEINE DESULFURASE"/>
    <property type="match status" value="1"/>
</dbReference>
<dbReference type="InterPro" id="IPR015421">
    <property type="entry name" value="PyrdxlP-dep_Trfase_major"/>
</dbReference>